<dbReference type="SUPFAM" id="SSF81901">
    <property type="entry name" value="HCP-like"/>
    <property type="match status" value="1"/>
</dbReference>
<dbReference type="Proteomes" id="UP000318081">
    <property type="component" value="Chromosome"/>
</dbReference>
<evidence type="ECO:0000313" key="3">
    <source>
        <dbReference type="EMBL" id="QDV86281.1"/>
    </source>
</evidence>
<accession>A0ABX5Y018</accession>
<dbReference type="InterPro" id="IPR019734">
    <property type="entry name" value="TPR_rpt"/>
</dbReference>
<dbReference type="Gene3D" id="3.90.1010.20">
    <property type="match status" value="1"/>
</dbReference>
<reference evidence="3 4" key="1">
    <citation type="submission" date="2019-02" db="EMBL/GenBank/DDBJ databases">
        <title>Deep-cultivation of Planctomycetes and their phenomic and genomic characterization uncovers novel biology.</title>
        <authorList>
            <person name="Wiegand S."/>
            <person name="Jogler M."/>
            <person name="Boedeker C."/>
            <person name="Pinto D."/>
            <person name="Vollmers J."/>
            <person name="Rivas-Marin E."/>
            <person name="Kohn T."/>
            <person name="Peeters S.H."/>
            <person name="Heuer A."/>
            <person name="Rast P."/>
            <person name="Oberbeckmann S."/>
            <person name="Bunk B."/>
            <person name="Jeske O."/>
            <person name="Meyerdierks A."/>
            <person name="Storesund J.E."/>
            <person name="Kallscheuer N."/>
            <person name="Luecker S."/>
            <person name="Lage O.M."/>
            <person name="Pohl T."/>
            <person name="Merkel B.J."/>
            <person name="Hornburger P."/>
            <person name="Mueller R.-W."/>
            <person name="Bruemmer F."/>
            <person name="Labrenz M."/>
            <person name="Spormann A.M."/>
            <person name="Op den Camp H."/>
            <person name="Overmann J."/>
            <person name="Amann R."/>
            <person name="Jetten M.S.M."/>
            <person name="Mascher T."/>
            <person name="Medema M.H."/>
            <person name="Devos D.P."/>
            <person name="Kaster A.-K."/>
            <person name="Ovreas L."/>
            <person name="Rohde M."/>
            <person name="Galperin M.Y."/>
            <person name="Jogler C."/>
        </authorList>
    </citation>
    <scope>NUCLEOTIDE SEQUENCE [LARGE SCALE GENOMIC DNA]</scope>
    <source>
        <strain evidence="3 4">TBK1r</strain>
    </source>
</reference>
<dbReference type="RefSeq" id="WP_145217194.1">
    <property type="nucleotide sequence ID" value="NZ_CP036432.1"/>
</dbReference>
<protein>
    <submittedName>
        <fullName evidence="3">FMN-binding domain protein</fullName>
    </submittedName>
</protein>
<keyword evidence="4" id="KW-1185">Reference proteome</keyword>
<keyword evidence="1" id="KW-0732">Signal</keyword>
<dbReference type="Pfam" id="PF13176">
    <property type="entry name" value="TPR_7"/>
    <property type="match status" value="1"/>
</dbReference>
<gene>
    <name evidence="3" type="ORF">TBK1r_53000</name>
</gene>
<evidence type="ECO:0000256" key="1">
    <source>
        <dbReference type="SAM" id="SignalP"/>
    </source>
</evidence>
<sequence>MKSLVLLMMVLAGTGATAADVIEFADGAKLVGTITSIRKAEKEFDFDPRDDSKSSKNVYRFDEVFRVSYQGKWFVLTPKSTSSAGDDGDGDGDDSGTVKRSKAEVLALIEAAGKTSPDWFDSVPLDYPKSLDLSWPIKPPKGPWQSHKNMGQYIWSVVNENPGRWHSGIKLLHHCVALHKDDRVLLLRDMNALGDAYFRLLQDYPRAAFWFQQGKATVDKVQGVRLAECYWRLGNRDMAMQMLRGRRLNLAAIKLYGDMGEIDRALSLTAAFVKSGNDYQANILAADALRLAGRPDEAIDYYQRVLASKQFRNDEYAKRFKARAQESIETIRLYDQADVSRVADGTYRDSSTGYNGKLTVAVTVAGGKLEAVKITDHKEKQFYSSLTDTPAQLIARQSVQGIDGTSSATITSQAIVNATAKALAQGTR</sequence>
<dbReference type="InterPro" id="IPR011990">
    <property type="entry name" value="TPR-like_helical_dom_sf"/>
</dbReference>
<feature type="signal peptide" evidence="1">
    <location>
        <begin position="1"/>
        <end position="18"/>
    </location>
</feature>
<evidence type="ECO:0000313" key="4">
    <source>
        <dbReference type="Proteomes" id="UP000318081"/>
    </source>
</evidence>
<proteinExistence type="predicted"/>
<dbReference type="EMBL" id="CP036432">
    <property type="protein sequence ID" value="QDV86281.1"/>
    <property type="molecule type" value="Genomic_DNA"/>
</dbReference>
<organism evidence="3 4">
    <name type="scientific">Stieleria magnilauensis</name>
    <dbReference type="NCBI Taxonomy" id="2527963"/>
    <lineage>
        <taxon>Bacteria</taxon>
        <taxon>Pseudomonadati</taxon>
        <taxon>Planctomycetota</taxon>
        <taxon>Planctomycetia</taxon>
        <taxon>Pirellulales</taxon>
        <taxon>Pirellulaceae</taxon>
        <taxon>Stieleria</taxon>
    </lineage>
</organism>
<dbReference type="Pfam" id="PF04205">
    <property type="entry name" value="FMN_bind"/>
    <property type="match status" value="1"/>
</dbReference>
<feature type="chain" id="PRO_5046404844" evidence="1">
    <location>
        <begin position="19"/>
        <end position="428"/>
    </location>
</feature>
<evidence type="ECO:0000259" key="2">
    <source>
        <dbReference type="SMART" id="SM00900"/>
    </source>
</evidence>
<name>A0ABX5Y018_9BACT</name>
<dbReference type="Gene3D" id="1.25.40.10">
    <property type="entry name" value="Tetratricopeptide repeat domain"/>
    <property type="match status" value="1"/>
</dbReference>
<dbReference type="InterPro" id="IPR007329">
    <property type="entry name" value="FMN-bd"/>
</dbReference>
<dbReference type="SMART" id="SM00900">
    <property type="entry name" value="FMN_bind"/>
    <property type="match status" value="1"/>
</dbReference>
<feature type="domain" description="FMN-binding" evidence="2">
    <location>
        <begin position="353"/>
        <end position="426"/>
    </location>
</feature>